<keyword evidence="4" id="KW-0443">Lipid metabolism</keyword>
<accession>A0ABN3N7Y0</accession>
<dbReference type="InterPro" id="IPR002123">
    <property type="entry name" value="Plipid/glycerol_acylTrfase"/>
</dbReference>
<dbReference type="PANTHER" id="PTHR10434">
    <property type="entry name" value="1-ACYL-SN-GLYCEROL-3-PHOSPHATE ACYLTRANSFERASE"/>
    <property type="match status" value="1"/>
</dbReference>
<evidence type="ECO:0000256" key="3">
    <source>
        <dbReference type="ARBA" id="ARBA00022679"/>
    </source>
</evidence>
<dbReference type="SMART" id="SM00563">
    <property type="entry name" value="PlsC"/>
    <property type="match status" value="1"/>
</dbReference>
<evidence type="ECO:0000313" key="7">
    <source>
        <dbReference type="EMBL" id="GAA2515670.1"/>
    </source>
</evidence>
<sequence>MALPLALLLALLAAPLSAVGPLRAAVVGRLARLTLTAAGVRLQITGRPTQAAALLVANHISWLDALALLAAMPSARLVAKREVRGWPLIGAIAGANGTIFLDRSRPRSLTASVADVARVLRSGTPVACFPEGTSWCGAAGGRFRPALFQSAVDAGVPVRPVTVRYRSAEAATTAAAFVGADTLWASVRRVLAAPDLCLQLTLGQALHPGEGASRRSLARIAQRQGVG</sequence>
<evidence type="ECO:0000256" key="1">
    <source>
        <dbReference type="ARBA" id="ARBA00005189"/>
    </source>
</evidence>
<dbReference type="Proteomes" id="UP001499978">
    <property type="component" value="Unassembled WGS sequence"/>
</dbReference>
<evidence type="ECO:0000256" key="4">
    <source>
        <dbReference type="ARBA" id="ARBA00023098"/>
    </source>
</evidence>
<dbReference type="Pfam" id="PF01553">
    <property type="entry name" value="Acyltransferase"/>
    <property type="match status" value="1"/>
</dbReference>
<evidence type="ECO:0000259" key="6">
    <source>
        <dbReference type="SMART" id="SM00563"/>
    </source>
</evidence>
<comment type="caution">
    <text evidence="7">The sequence shown here is derived from an EMBL/GenBank/DDBJ whole genome shotgun (WGS) entry which is preliminary data.</text>
</comment>
<keyword evidence="3" id="KW-0808">Transferase</keyword>
<dbReference type="SUPFAM" id="SSF69593">
    <property type="entry name" value="Glycerol-3-phosphate (1)-acyltransferase"/>
    <property type="match status" value="1"/>
</dbReference>
<feature type="domain" description="Phospholipid/glycerol acyltransferase" evidence="6">
    <location>
        <begin position="53"/>
        <end position="166"/>
    </location>
</feature>
<keyword evidence="5 7" id="KW-0012">Acyltransferase</keyword>
<dbReference type="CDD" id="cd07989">
    <property type="entry name" value="LPLAT_AGPAT-like"/>
    <property type="match status" value="1"/>
</dbReference>
<protein>
    <submittedName>
        <fullName evidence="7">Lysophospholipid acyltransferase family protein</fullName>
    </submittedName>
</protein>
<organism evidence="7 8">
    <name type="scientific">Pilimelia columellifera subsp. columellifera</name>
    <dbReference type="NCBI Taxonomy" id="706583"/>
    <lineage>
        <taxon>Bacteria</taxon>
        <taxon>Bacillati</taxon>
        <taxon>Actinomycetota</taxon>
        <taxon>Actinomycetes</taxon>
        <taxon>Micromonosporales</taxon>
        <taxon>Micromonosporaceae</taxon>
        <taxon>Pilimelia</taxon>
    </lineage>
</organism>
<evidence type="ECO:0000313" key="8">
    <source>
        <dbReference type="Proteomes" id="UP001499978"/>
    </source>
</evidence>
<evidence type="ECO:0000256" key="5">
    <source>
        <dbReference type="ARBA" id="ARBA00023315"/>
    </source>
</evidence>
<evidence type="ECO:0000256" key="2">
    <source>
        <dbReference type="ARBA" id="ARBA00022516"/>
    </source>
</evidence>
<proteinExistence type="predicted"/>
<name>A0ABN3N7Y0_9ACTN</name>
<reference evidence="7 8" key="1">
    <citation type="journal article" date="2019" name="Int. J. Syst. Evol. Microbiol.">
        <title>The Global Catalogue of Microorganisms (GCM) 10K type strain sequencing project: providing services to taxonomists for standard genome sequencing and annotation.</title>
        <authorList>
            <consortium name="The Broad Institute Genomics Platform"/>
            <consortium name="The Broad Institute Genome Sequencing Center for Infectious Disease"/>
            <person name="Wu L."/>
            <person name="Ma J."/>
        </authorList>
    </citation>
    <scope>NUCLEOTIDE SEQUENCE [LARGE SCALE GENOMIC DNA]</scope>
    <source>
        <strain evidence="7 8">JCM 3367</strain>
    </source>
</reference>
<dbReference type="GO" id="GO:0016746">
    <property type="term" value="F:acyltransferase activity"/>
    <property type="evidence" value="ECO:0007669"/>
    <property type="project" value="UniProtKB-KW"/>
</dbReference>
<comment type="pathway">
    <text evidence="1">Lipid metabolism.</text>
</comment>
<keyword evidence="2" id="KW-0444">Lipid biosynthesis</keyword>
<dbReference type="EMBL" id="BAAARY010000003">
    <property type="protein sequence ID" value="GAA2515670.1"/>
    <property type="molecule type" value="Genomic_DNA"/>
</dbReference>
<dbReference type="PANTHER" id="PTHR10434:SF64">
    <property type="entry name" value="1-ACYL-SN-GLYCEROL-3-PHOSPHATE ACYLTRANSFERASE-RELATED"/>
    <property type="match status" value="1"/>
</dbReference>
<keyword evidence="8" id="KW-1185">Reference proteome</keyword>
<gene>
    <name evidence="7" type="ORF">GCM10010201_10180</name>
</gene>